<evidence type="ECO:0000313" key="7">
    <source>
        <dbReference type="EMBL" id="ATX70808.1"/>
    </source>
</evidence>
<dbReference type="KEGG" id="scla:SCLARK_00747"/>
<dbReference type="RefSeq" id="WP_100254369.1">
    <property type="nucleotide sequence ID" value="NZ_CP015819.1"/>
</dbReference>
<dbReference type="GO" id="GO:0031218">
    <property type="term" value="F:arabinogalactan endo-1,4-beta-galactosidase activity"/>
    <property type="evidence" value="ECO:0007669"/>
    <property type="project" value="UniProtKB-EC"/>
</dbReference>
<dbReference type="EC" id="3.2.1.89" evidence="3 6"/>
<evidence type="ECO:0000256" key="3">
    <source>
        <dbReference type="ARBA" id="ARBA00012556"/>
    </source>
</evidence>
<dbReference type="InterPro" id="IPR017853">
    <property type="entry name" value="GH"/>
</dbReference>
<dbReference type="PANTHER" id="PTHR34983">
    <property type="entry name" value="ARABINOGALACTAN ENDO-BETA-1,4-GALACTANASE A"/>
    <property type="match status" value="1"/>
</dbReference>
<name>A0A1Y0L050_9MOLU</name>
<dbReference type="Proteomes" id="UP000231179">
    <property type="component" value="Chromosome"/>
</dbReference>
<dbReference type="GO" id="GO:0045490">
    <property type="term" value="P:pectin catabolic process"/>
    <property type="evidence" value="ECO:0007669"/>
    <property type="project" value="TreeGrafter"/>
</dbReference>
<protein>
    <recommendedName>
        <fullName evidence="3 6">Arabinogalactan endo-beta-1,4-galactanase</fullName>
        <ecNumber evidence="3 6">3.2.1.89</ecNumber>
    </recommendedName>
</protein>
<keyword evidence="5 6" id="KW-0326">Glycosidase</keyword>
<accession>A0A1Y0L050</accession>
<comment type="catalytic activity">
    <reaction evidence="1 6">
        <text>The enzyme specifically hydrolyzes (1-&gt;4)-beta-D-galactosidic linkages in type I arabinogalactans.</text>
        <dbReference type="EC" id="3.2.1.89"/>
    </reaction>
</comment>
<evidence type="ECO:0000256" key="1">
    <source>
        <dbReference type="ARBA" id="ARBA00001695"/>
    </source>
</evidence>
<evidence type="ECO:0000256" key="6">
    <source>
        <dbReference type="RuleBase" id="RU361192"/>
    </source>
</evidence>
<dbReference type="EMBL" id="CP024870">
    <property type="protein sequence ID" value="ATX70808.1"/>
    <property type="molecule type" value="Genomic_DNA"/>
</dbReference>
<keyword evidence="8" id="KW-1185">Reference proteome</keyword>
<dbReference type="AlphaFoldDB" id="A0A1Y0L050"/>
<keyword evidence="4 6" id="KW-0378">Hydrolase</keyword>
<organism evidence="7 8">
    <name type="scientific">Spiroplasma clarkii</name>
    <dbReference type="NCBI Taxonomy" id="2139"/>
    <lineage>
        <taxon>Bacteria</taxon>
        <taxon>Bacillati</taxon>
        <taxon>Mycoplasmatota</taxon>
        <taxon>Mollicutes</taxon>
        <taxon>Entomoplasmatales</taxon>
        <taxon>Spiroplasmataceae</taxon>
        <taxon>Spiroplasma</taxon>
    </lineage>
</organism>
<comment type="similarity">
    <text evidence="2 6">Belongs to the glycosyl hydrolase 53 family.</text>
</comment>
<gene>
    <name evidence="7" type="ORF">SCLAR_v1c04870</name>
</gene>
<sequence>MKTRTKLILPITLLGLIVFGATAALITALLIENESEWYNKNFEKVEIKNPDFIKGADISSYAEVIEQATYNEGKYKNYLDLTATDQEIYTNYDGINKNLFEILANNGVNSLRLRVWNDPYDAEGNSYGGGHNDIETNIWIANQAKKFGFTDFLLDFHYSDFWADPAKQYLPKAWQNLSDSQVRNAAQTYTYNALKKFYDETKLVPKIVQLGNEITYGSFWREQADSSSSKESFIRTSGFLNAAARGLKEFESYVSAKETTTQDVIAAIHIDGTPSVDRFVSIVHDYLYAGGCVSWVEEVGITHYQNWNGNNVKLFNLMKKLKAKFNLNSFVSEAATPYTWGESDYTGDITGSQNKEYEKEYHTSNQMHTKLLTSLMETTSKALPNAKTGFYWWEPAWLMGGKTGWATPAGIKYAEPEDLEKQASFLTGNSWWNRGWFNFDGQVLPILKAVKAYKRVYESTEVIDINALETNFYYPTFNSDVIFKKAPLVDTKNLLVDAEDLNARIKQDYFVLNSSTNLEQDLIKKFNEVNDSIYTSQISFSNLQYDEVAQTGTIDLKLSAKNFYYQSDFQSKTIYFAVQPLKNEYLDFTEDFTIEVEGQDWYNGLNWGFAGSEVNSTHEAQIKTVTDKLTTTITAEFKKDYWYTVFREDSGVIAYWDKYNNLNRYYAAYLAIDPAGYDIINYDNSVNYDTLQAVTAWQDTLTPGVHDLLIYYTKSVDFNNYGIENWRNIKTVAVKYRVNAS</sequence>
<dbReference type="SUPFAM" id="SSF51445">
    <property type="entry name" value="(Trans)glycosidases"/>
    <property type="match status" value="1"/>
</dbReference>
<dbReference type="OrthoDB" id="9768786at2"/>
<dbReference type="Gene3D" id="3.20.20.80">
    <property type="entry name" value="Glycosidases"/>
    <property type="match status" value="1"/>
</dbReference>
<evidence type="ECO:0000256" key="2">
    <source>
        <dbReference type="ARBA" id="ARBA00010687"/>
    </source>
</evidence>
<dbReference type="PANTHER" id="PTHR34983:SF1">
    <property type="entry name" value="ARABINOGALACTAN ENDO-BETA-1,4-GALACTANASE A"/>
    <property type="match status" value="1"/>
</dbReference>
<reference evidence="7 8" key="1">
    <citation type="submission" date="2017-11" db="EMBL/GenBank/DDBJ databases">
        <title>Complete genome sequence of Spiroplasma clarkii CN-5 (DSM 19994).</title>
        <authorList>
            <person name="Tsai Y.-M."/>
            <person name="Chang A."/>
            <person name="Lo W.-S."/>
            <person name="Kuo C.-H."/>
        </authorList>
    </citation>
    <scope>NUCLEOTIDE SEQUENCE [LARGE SCALE GENOMIC DNA]</scope>
    <source>
        <strain evidence="7 8">CN-5</strain>
    </source>
</reference>
<proteinExistence type="inferred from homology"/>
<evidence type="ECO:0000256" key="5">
    <source>
        <dbReference type="ARBA" id="ARBA00023295"/>
    </source>
</evidence>
<dbReference type="InterPro" id="IPR011683">
    <property type="entry name" value="Glyco_hydro_53"/>
</dbReference>
<evidence type="ECO:0000256" key="4">
    <source>
        <dbReference type="ARBA" id="ARBA00022801"/>
    </source>
</evidence>
<dbReference type="GO" id="GO:0015926">
    <property type="term" value="F:glucosidase activity"/>
    <property type="evidence" value="ECO:0007669"/>
    <property type="project" value="InterPro"/>
</dbReference>
<evidence type="ECO:0000313" key="8">
    <source>
        <dbReference type="Proteomes" id="UP000231179"/>
    </source>
</evidence>
<dbReference type="Pfam" id="PF07745">
    <property type="entry name" value="Glyco_hydro_53"/>
    <property type="match status" value="1"/>
</dbReference>